<proteinExistence type="predicted"/>
<dbReference type="PROSITE" id="PS50879">
    <property type="entry name" value="RNASE_H_1"/>
    <property type="match status" value="1"/>
</dbReference>
<dbReference type="SUPFAM" id="SSF53098">
    <property type="entry name" value="Ribonuclease H-like"/>
    <property type="match status" value="1"/>
</dbReference>
<dbReference type="PANTHER" id="PTHR48475">
    <property type="entry name" value="RIBONUCLEASE H"/>
    <property type="match status" value="1"/>
</dbReference>
<reference evidence="2" key="1">
    <citation type="journal article" date="2021" name="Nat. Commun.">
        <title>Genomic analyses provide insights into spinach domestication and the genetic basis of agronomic traits.</title>
        <authorList>
            <person name="Cai X."/>
            <person name="Sun X."/>
            <person name="Xu C."/>
            <person name="Sun H."/>
            <person name="Wang X."/>
            <person name="Ge C."/>
            <person name="Zhang Z."/>
            <person name="Wang Q."/>
            <person name="Fei Z."/>
            <person name="Jiao C."/>
            <person name="Wang Q."/>
        </authorList>
    </citation>
    <scope>NUCLEOTIDE SEQUENCE [LARGE SCALE GENOMIC DNA]</scope>
    <source>
        <strain evidence="2">cv. Varoflay</strain>
    </source>
</reference>
<dbReference type="Proteomes" id="UP000813463">
    <property type="component" value="Chromosome 5"/>
</dbReference>
<evidence type="ECO:0000313" key="3">
    <source>
        <dbReference type="RefSeq" id="XP_021843903.1"/>
    </source>
</evidence>
<dbReference type="GO" id="GO:0004523">
    <property type="term" value="F:RNA-DNA hybrid ribonuclease activity"/>
    <property type="evidence" value="ECO:0007669"/>
    <property type="project" value="InterPro"/>
</dbReference>
<dbReference type="InterPro" id="IPR012337">
    <property type="entry name" value="RNaseH-like_sf"/>
</dbReference>
<dbReference type="GeneID" id="110783826"/>
<dbReference type="PANTHER" id="PTHR48475:SF1">
    <property type="entry name" value="RNASE H TYPE-1 DOMAIN-CONTAINING PROTEIN"/>
    <property type="match status" value="1"/>
</dbReference>
<organism evidence="2 3">
    <name type="scientific">Spinacia oleracea</name>
    <name type="common">Spinach</name>
    <dbReference type="NCBI Taxonomy" id="3562"/>
    <lineage>
        <taxon>Eukaryota</taxon>
        <taxon>Viridiplantae</taxon>
        <taxon>Streptophyta</taxon>
        <taxon>Embryophyta</taxon>
        <taxon>Tracheophyta</taxon>
        <taxon>Spermatophyta</taxon>
        <taxon>Magnoliopsida</taxon>
        <taxon>eudicotyledons</taxon>
        <taxon>Gunneridae</taxon>
        <taxon>Pentapetalae</taxon>
        <taxon>Caryophyllales</taxon>
        <taxon>Chenopodiaceae</taxon>
        <taxon>Chenopodioideae</taxon>
        <taxon>Anserineae</taxon>
        <taxon>Spinacia</taxon>
    </lineage>
</organism>
<evidence type="ECO:0000259" key="1">
    <source>
        <dbReference type="PROSITE" id="PS50879"/>
    </source>
</evidence>
<dbReference type="CDD" id="cd09279">
    <property type="entry name" value="RNase_HI_like"/>
    <property type="match status" value="1"/>
</dbReference>
<dbReference type="GO" id="GO:0003676">
    <property type="term" value="F:nucleic acid binding"/>
    <property type="evidence" value="ECO:0007669"/>
    <property type="project" value="InterPro"/>
</dbReference>
<protein>
    <recommendedName>
        <fullName evidence="1">RNase H type-1 domain-containing protein</fullName>
    </recommendedName>
</protein>
<sequence length="262" mass="29910">MCAQEIEDRKETALYYFSRTLAHTVHVISKADPIKYILSRPVLSGRLAKWIIFIKQYDIVYVPQKSEKGQEIADFFADHPVPPEWELSVDLPGEDVFYIDILPPWEIYFDGASRQDGAGAGIVFLSPERHVLTYSFVLTQLCSYNMAEYQALILGLQIAVELELKDLDIYGDSQLVISRLLGEYKVKKEDLIPYHRHATKFLEKLDTTKLNHVPRSANKMADALVGLAATLTLGAEETMFVPVCNRWSLLLTEKKLKMRKLT</sequence>
<dbReference type="RefSeq" id="XP_021843903.1">
    <property type="nucleotide sequence ID" value="XM_021988211.1"/>
</dbReference>
<dbReference type="OrthoDB" id="1933881at2759"/>
<dbReference type="KEGG" id="soe:110783826"/>
<dbReference type="AlphaFoldDB" id="A0A9R0I7G7"/>
<evidence type="ECO:0000313" key="2">
    <source>
        <dbReference type="Proteomes" id="UP000813463"/>
    </source>
</evidence>
<gene>
    <name evidence="3" type="primary">LOC110783826</name>
</gene>
<dbReference type="Gene3D" id="3.30.420.10">
    <property type="entry name" value="Ribonuclease H-like superfamily/Ribonuclease H"/>
    <property type="match status" value="1"/>
</dbReference>
<accession>A0A9R0I7G7</accession>
<dbReference type="Pfam" id="PF13456">
    <property type="entry name" value="RVT_3"/>
    <property type="match status" value="1"/>
</dbReference>
<name>A0A9R0I7G7_SPIOL</name>
<dbReference type="InterPro" id="IPR002156">
    <property type="entry name" value="RNaseH_domain"/>
</dbReference>
<dbReference type="InterPro" id="IPR036397">
    <property type="entry name" value="RNaseH_sf"/>
</dbReference>
<feature type="domain" description="RNase H type-1" evidence="1">
    <location>
        <begin position="101"/>
        <end position="230"/>
    </location>
</feature>
<keyword evidence="2" id="KW-1185">Reference proteome</keyword>
<reference evidence="3" key="2">
    <citation type="submission" date="2025-08" db="UniProtKB">
        <authorList>
            <consortium name="RefSeq"/>
        </authorList>
    </citation>
    <scope>IDENTIFICATION</scope>
    <source>
        <tissue evidence="3">Leaf</tissue>
    </source>
</reference>